<evidence type="ECO:0000313" key="4">
    <source>
        <dbReference type="EMBL" id="STX79638.1"/>
    </source>
</evidence>
<dbReference type="EMBL" id="UGOL01000001">
    <property type="protein sequence ID" value="STX79638.1"/>
    <property type="molecule type" value="Genomic_DNA"/>
</dbReference>
<dbReference type="AlphaFoldDB" id="A0A128GNA1"/>
<reference evidence="2" key="1">
    <citation type="journal article" date="2018" name="Genome Biol.">
        <title>SKESA: strategic k-mer extension for scrupulous assemblies.</title>
        <authorList>
            <person name="Souvorov A."/>
            <person name="Agarwala R."/>
            <person name="Lipman D.J."/>
        </authorList>
    </citation>
    <scope>NUCLEOTIDE SEQUENCE</scope>
    <source>
        <strain evidence="2">CL18-200174</strain>
    </source>
</reference>
<dbReference type="RefSeq" id="WP_011213787.1">
    <property type="nucleotide sequence ID" value="NZ_BAZA01000135.1"/>
</dbReference>
<feature type="chain" id="PRO_5014245220" evidence="1">
    <location>
        <begin position="21"/>
        <end position="129"/>
    </location>
</feature>
<reference evidence="2" key="3">
    <citation type="submission" date="2019-09" db="EMBL/GenBank/DDBJ databases">
        <authorList>
            <consortium name="NCBI Pathogen Detection Project"/>
        </authorList>
    </citation>
    <scope>NUCLEOTIDE SEQUENCE</scope>
    <source>
        <strain evidence="2">CL18-200174</strain>
    </source>
</reference>
<dbReference type="Proteomes" id="UP001071279">
    <property type="component" value="Unassembled WGS sequence"/>
</dbReference>
<feature type="signal peptide" evidence="1">
    <location>
        <begin position="1"/>
        <end position="20"/>
    </location>
</feature>
<dbReference type="OMA" id="CTAYANQ"/>
<dbReference type="eggNOG" id="ENOG5031E98">
    <property type="taxonomic scope" value="Bacteria"/>
</dbReference>
<proteinExistence type="predicted"/>
<sequence>MNTAFRLLFCLIILELSACATLKSKITHHKTLSQCQQTCFQQLNYCKQNCTDNCRDCSTKVDHFAKENYLEYLHEVKIQGGYITRGLQSYRDPLQCRKVTCNCSADFNACNQGCSGVIQKRLQPVPYCS</sequence>
<keyword evidence="4" id="KW-0808">Transferase</keyword>
<organism evidence="4 5">
    <name type="scientific">Legionella pneumophila</name>
    <dbReference type="NCBI Taxonomy" id="446"/>
    <lineage>
        <taxon>Bacteria</taxon>
        <taxon>Pseudomonadati</taxon>
        <taxon>Pseudomonadota</taxon>
        <taxon>Gammaproteobacteria</taxon>
        <taxon>Legionellales</taxon>
        <taxon>Legionellaceae</taxon>
        <taxon>Legionella</taxon>
    </lineage>
</organism>
<dbReference type="EMBL" id="JAPXIC010000040">
    <property type="protein sequence ID" value="MCZ4719115.1"/>
    <property type="molecule type" value="Genomic_DNA"/>
</dbReference>
<evidence type="ECO:0000313" key="3">
    <source>
        <dbReference type="EMBL" id="MCZ4719115.1"/>
    </source>
</evidence>
<reference evidence="4 5" key="2">
    <citation type="submission" date="2018-06" db="EMBL/GenBank/DDBJ databases">
        <authorList>
            <consortium name="Pathogen Informatics"/>
            <person name="Doyle S."/>
        </authorList>
    </citation>
    <scope>NUCLEOTIDE SEQUENCE [LARGE SCALE GENOMIC DNA]</scope>
    <source>
        <strain evidence="4 5">NCTC12000</strain>
    </source>
</reference>
<name>A0A128GNA1_LEGPN</name>
<dbReference type="EMBL" id="DACWOD010000001">
    <property type="protein sequence ID" value="HAU2395139.1"/>
    <property type="molecule type" value="Genomic_DNA"/>
</dbReference>
<keyword evidence="4" id="KW-0012">Acyltransferase</keyword>
<evidence type="ECO:0000313" key="2">
    <source>
        <dbReference type="EMBL" id="HAU2395139.1"/>
    </source>
</evidence>
<keyword evidence="1" id="KW-0732">Signal</keyword>
<dbReference type="Proteomes" id="UP000254631">
    <property type="component" value="Unassembled WGS sequence"/>
</dbReference>
<evidence type="ECO:0000313" key="5">
    <source>
        <dbReference type="Proteomes" id="UP000254631"/>
    </source>
</evidence>
<accession>A0A128GNA1</accession>
<dbReference type="GO" id="GO:0016746">
    <property type="term" value="F:acyltransferase activity"/>
    <property type="evidence" value="ECO:0007669"/>
    <property type="project" value="UniProtKB-KW"/>
</dbReference>
<protein>
    <submittedName>
        <fullName evidence="4">Acyltransferase</fullName>
    </submittedName>
</protein>
<dbReference type="Proteomes" id="UP000863577">
    <property type="component" value="Unassembled WGS sequence"/>
</dbReference>
<evidence type="ECO:0000256" key="1">
    <source>
        <dbReference type="SAM" id="SignalP"/>
    </source>
</evidence>
<reference evidence="3" key="4">
    <citation type="submission" date="2022-12" db="EMBL/GenBank/DDBJ databases">
        <title>Comparative genomics of Legionella pneumophila isolates from the West Bank and Germany support molecular epidemiology of Legionnaires disease.</title>
        <authorList>
            <person name="Zayed A.R."/>
            <person name="Bitar D.M."/>
            <person name="Steinert M."/>
            <person name="Lueck C."/>
            <person name="Brettar I."/>
            <person name="Hoefle M.G."/>
            <person name="Bunk B."/>
        </authorList>
    </citation>
    <scope>NUCLEOTIDE SEQUENCE</scope>
    <source>
        <strain evidence="3">H23</strain>
    </source>
</reference>
<gene>
    <name evidence="2" type="ORF">JBK99_02175</name>
    <name evidence="4" type="ORF">NCTC12000_01630</name>
    <name evidence="3" type="ORF">O6C86_07765</name>
</gene>